<dbReference type="NCBIfam" id="NF003433">
    <property type="entry name" value="PRK04949.1"/>
    <property type="match status" value="1"/>
</dbReference>
<comment type="similarity">
    <text evidence="11">Belongs to the CysZ family.</text>
</comment>
<dbReference type="OrthoDB" id="5292355at2"/>
<evidence type="ECO:0000256" key="3">
    <source>
        <dbReference type="ARBA" id="ARBA00022475"/>
    </source>
</evidence>
<keyword evidence="10 11" id="KW-0198">Cysteine biosynthesis</keyword>
<keyword evidence="8 11" id="KW-0764">Sulfate transport</keyword>
<keyword evidence="2 11" id="KW-0813">Transport</keyword>
<dbReference type="Pfam" id="PF07264">
    <property type="entry name" value="EI24"/>
    <property type="match status" value="1"/>
</dbReference>
<evidence type="ECO:0000256" key="11">
    <source>
        <dbReference type="HAMAP-Rule" id="MF_00468"/>
    </source>
</evidence>
<accession>A0A1M5B3I4</accession>
<keyword evidence="6 11" id="KW-0812">Transmembrane</keyword>
<dbReference type="InterPro" id="IPR050480">
    <property type="entry name" value="CysZ-like"/>
</dbReference>
<dbReference type="STRING" id="1122206.SAMN02745753_01803"/>
<evidence type="ECO:0000256" key="7">
    <source>
        <dbReference type="ARBA" id="ARBA00022989"/>
    </source>
</evidence>
<keyword evidence="3 11" id="KW-1003">Cell membrane</keyword>
<dbReference type="EMBL" id="FQVF01000007">
    <property type="protein sequence ID" value="SHF36742.1"/>
    <property type="molecule type" value="Genomic_DNA"/>
</dbReference>
<reference evidence="13" key="1">
    <citation type="submission" date="2016-11" db="EMBL/GenBank/DDBJ databases">
        <authorList>
            <person name="Varghese N."/>
            <person name="Submissions S."/>
        </authorList>
    </citation>
    <scope>NUCLEOTIDE SEQUENCE [LARGE SCALE GENOMIC DNA]</scope>
    <source>
        <strain evidence="13">DSM 16579</strain>
    </source>
</reference>
<keyword evidence="5 11" id="KW-0028">Amino-acid biosynthesis</keyword>
<evidence type="ECO:0000256" key="2">
    <source>
        <dbReference type="ARBA" id="ARBA00022448"/>
    </source>
</evidence>
<dbReference type="GO" id="GO:0019344">
    <property type="term" value="P:cysteine biosynthetic process"/>
    <property type="evidence" value="ECO:0007669"/>
    <property type="project" value="UniProtKB-UniRule"/>
</dbReference>
<keyword evidence="4 11" id="KW-0997">Cell inner membrane</keyword>
<dbReference type="InterPro" id="IPR022985">
    <property type="entry name" value="Sulfate_CysZ"/>
</dbReference>
<proteinExistence type="inferred from homology"/>
<dbReference type="InterPro" id="IPR059112">
    <property type="entry name" value="CysZ/EI24"/>
</dbReference>
<comment type="subcellular location">
    <subcellularLocation>
        <location evidence="11">Cell inner membrane</location>
        <topology evidence="11">Multi-pass membrane protein</topology>
    </subcellularLocation>
    <subcellularLocation>
        <location evidence="1">Membrane</location>
        <topology evidence="1">Multi-pass membrane protein</topology>
    </subcellularLocation>
</comment>
<dbReference type="GO" id="GO:0009675">
    <property type="term" value="F:high-affinity sulfate:proton symporter activity"/>
    <property type="evidence" value="ECO:0007669"/>
    <property type="project" value="TreeGrafter"/>
</dbReference>
<evidence type="ECO:0000256" key="4">
    <source>
        <dbReference type="ARBA" id="ARBA00022519"/>
    </source>
</evidence>
<dbReference type="HAMAP" id="MF_00468">
    <property type="entry name" value="CysZ"/>
    <property type="match status" value="1"/>
</dbReference>
<dbReference type="GO" id="GO:0000103">
    <property type="term" value="P:sulfate assimilation"/>
    <property type="evidence" value="ECO:0007669"/>
    <property type="project" value="InterPro"/>
</dbReference>
<evidence type="ECO:0000313" key="12">
    <source>
        <dbReference type="EMBL" id="SHF36742.1"/>
    </source>
</evidence>
<evidence type="ECO:0000256" key="9">
    <source>
        <dbReference type="ARBA" id="ARBA00023136"/>
    </source>
</evidence>
<evidence type="ECO:0000256" key="8">
    <source>
        <dbReference type="ARBA" id="ARBA00023032"/>
    </source>
</evidence>
<evidence type="ECO:0000256" key="6">
    <source>
        <dbReference type="ARBA" id="ARBA00022692"/>
    </source>
</evidence>
<evidence type="ECO:0000256" key="1">
    <source>
        <dbReference type="ARBA" id="ARBA00004141"/>
    </source>
</evidence>
<organism evidence="12 13">
    <name type="scientific">Marinomonas polaris DSM 16579</name>
    <dbReference type="NCBI Taxonomy" id="1122206"/>
    <lineage>
        <taxon>Bacteria</taxon>
        <taxon>Pseudomonadati</taxon>
        <taxon>Pseudomonadota</taxon>
        <taxon>Gammaproteobacteria</taxon>
        <taxon>Oceanospirillales</taxon>
        <taxon>Oceanospirillaceae</taxon>
        <taxon>Marinomonas</taxon>
    </lineage>
</organism>
<feature type="transmembrane region" description="Helical" evidence="11">
    <location>
        <begin position="140"/>
        <end position="159"/>
    </location>
</feature>
<comment type="function">
    <text evidence="11">High affinity, high specificity proton-dependent sulfate transporter, which mediates sulfate uptake. Provides the sulfur source for the cysteine synthesis pathway.</text>
</comment>
<dbReference type="AlphaFoldDB" id="A0A1M5B3I4"/>
<protein>
    <recommendedName>
        <fullName evidence="11">Sulfate transporter CysZ</fullName>
    </recommendedName>
</protein>
<feature type="transmembrane region" description="Helical" evidence="11">
    <location>
        <begin position="205"/>
        <end position="238"/>
    </location>
</feature>
<evidence type="ECO:0000256" key="10">
    <source>
        <dbReference type="ARBA" id="ARBA00023192"/>
    </source>
</evidence>
<keyword evidence="9 11" id="KW-0472">Membrane</keyword>
<dbReference type="PANTHER" id="PTHR37468">
    <property type="entry name" value="SULFATE TRANSPORTER CYSZ"/>
    <property type="match status" value="1"/>
</dbReference>
<feature type="transmembrane region" description="Helical" evidence="11">
    <location>
        <begin position="70"/>
        <end position="96"/>
    </location>
</feature>
<evidence type="ECO:0000256" key="5">
    <source>
        <dbReference type="ARBA" id="ARBA00022605"/>
    </source>
</evidence>
<dbReference type="Proteomes" id="UP000184517">
    <property type="component" value="Unassembled WGS sequence"/>
</dbReference>
<dbReference type="PANTHER" id="PTHR37468:SF1">
    <property type="entry name" value="SULFATE TRANSPORTER CYSZ"/>
    <property type="match status" value="1"/>
</dbReference>
<name>A0A1M5B3I4_9GAMM</name>
<evidence type="ECO:0000313" key="13">
    <source>
        <dbReference type="Proteomes" id="UP000184517"/>
    </source>
</evidence>
<sequence length="259" mass="29362">MITHPFKAAGAFLKAFPLVFSKDLRLFILAPLLANFVLVGLLYMVAFSYFQTLMDSAMGYLPEWVSFLNWLFYLIFAAIISVLLFYSFSVGVNILAAPFMAFLAEKVEEKETGKVFDETLTAGVLIAIVGRSLQREFQKILYFLPRFILLLLLSFIPLVNVIAPVLLLLFSAWMLSLQYMDYAFDNNKVKFHDMRMALRSKPLLCWTFGGIVMVGLTIPFFNLFVMPIAVVAATLLWISVFRSQHGDFSALLDRTNGTL</sequence>
<dbReference type="RefSeq" id="WP_012072063.1">
    <property type="nucleotide sequence ID" value="NZ_FQVF01000007.1"/>
</dbReference>
<dbReference type="GO" id="GO:0005886">
    <property type="term" value="C:plasma membrane"/>
    <property type="evidence" value="ECO:0007669"/>
    <property type="project" value="UniProtKB-SubCell"/>
</dbReference>
<keyword evidence="13" id="KW-1185">Reference proteome</keyword>
<gene>
    <name evidence="11" type="primary">cysZ</name>
    <name evidence="12" type="ORF">SAMN02745753_01803</name>
</gene>
<feature type="transmembrane region" description="Helical" evidence="11">
    <location>
        <begin position="26"/>
        <end position="50"/>
    </location>
</feature>
<keyword evidence="7 11" id="KW-1133">Transmembrane helix</keyword>